<dbReference type="PANTHER" id="PTHR46268:SF25">
    <property type="entry name" value="USPA DOMAIN PROTEIN"/>
    <property type="match status" value="1"/>
</dbReference>
<protein>
    <submittedName>
        <fullName evidence="3">Universal stress protein</fullName>
    </submittedName>
</protein>
<proteinExistence type="inferred from homology"/>
<name>A0A8J6NA65_9BACT</name>
<dbReference type="PANTHER" id="PTHR46268">
    <property type="entry name" value="STRESS RESPONSE PROTEIN NHAX"/>
    <property type="match status" value="1"/>
</dbReference>
<dbReference type="InterPro" id="IPR006015">
    <property type="entry name" value="Universal_stress_UspA"/>
</dbReference>
<evidence type="ECO:0000313" key="3">
    <source>
        <dbReference type="EMBL" id="MBC8316545.1"/>
    </source>
</evidence>
<feature type="domain" description="UspA" evidence="2">
    <location>
        <begin position="166"/>
        <end position="307"/>
    </location>
</feature>
<dbReference type="Proteomes" id="UP000614424">
    <property type="component" value="Unassembled WGS sequence"/>
</dbReference>
<dbReference type="AlphaFoldDB" id="A0A8J6NA65"/>
<reference evidence="3 4" key="1">
    <citation type="submission" date="2020-08" db="EMBL/GenBank/DDBJ databases">
        <title>Bridging the membrane lipid divide: bacteria of the FCB group superphylum have the potential to synthesize archaeal ether lipids.</title>
        <authorList>
            <person name="Villanueva L."/>
            <person name="Von Meijenfeldt F.A.B."/>
            <person name="Westbye A.B."/>
            <person name="Yadav S."/>
            <person name="Hopmans E.C."/>
            <person name="Dutilh B.E."/>
            <person name="Sinninghe Damste J.S."/>
        </authorList>
    </citation>
    <scope>NUCLEOTIDE SEQUENCE [LARGE SCALE GENOMIC DNA]</scope>
    <source>
        <strain evidence="3">NIOZ-UU47</strain>
    </source>
</reference>
<dbReference type="SUPFAM" id="SSF52402">
    <property type="entry name" value="Adenine nucleotide alpha hydrolases-like"/>
    <property type="match status" value="2"/>
</dbReference>
<evidence type="ECO:0000313" key="4">
    <source>
        <dbReference type="Proteomes" id="UP000614424"/>
    </source>
</evidence>
<organism evidence="3 4">
    <name type="scientific">Candidatus Desulfobia pelagia</name>
    <dbReference type="NCBI Taxonomy" id="2841692"/>
    <lineage>
        <taxon>Bacteria</taxon>
        <taxon>Pseudomonadati</taxon>
        <taxon>Thermodesulfobacteriota</taxon>
        <taxon>Desulfobulbia</taxon>
        <taxon>Desulfobulbales</taxon>
        <taxon>Desulfobulbaceae</taxon>
        <taxon>Candidatus Desulfobia</taxon>
    </lineage>
</organism>
<comment type="caution">
    <text evidence="3">The sequence shown here is derived from an EMBL/GenBank/DDBJ whole genome shotgun (WGS) entry which is preliminary data.</text>
</comment>
<dbReference type="EMBL" id="JACNJZ010000040">
    <property type="protein sequence ID" value="MBC8316545.1"/>
    <property type="molecule type" value="Genomic_DNA"/>
</dbReference>
<gene>
    <name evidence="3" type="ORF">H8E41_01470</name>
</gene>
<feature type="domain" description="UspA" evidence="2">
    <location>
        <begin position="7"/>
        <end position="159"/>
    </location>
</feature>
<dbReference type="CDD" id="cd00293">
    <property type="entry name" value="USP-like"/>
    <property type="match status" value="2"/>
</dbReference>
<dbReference type="InterPro" id="IPR014729">
    <property type="entry name" value="Rossmann-like_a/b/a_fold"/>
</dbReference>
<dbReference type="Gene3D" id="3.40.50.620">
    <property type="entry name" value="HUPs"/>
    <property type="match status" value="2"/>
</dbReference>
<comment type="similarity">
    <text evidence="1">Belongs to the universal stress protein A family.</text>
</comment>
<evidence type="ECO:0000256" key="1">
    <source>
        <dbReference type="ARBA" id="ARBA00008791"/>
    </source>
</evidence>
<sequence>MMSVLDRKILVAVDGSYCSRNEIQYLVEMFSGEQNISFHLLCIVSGGTSTVVGSEWVDSTDVLSHLSAAVKPKYLLAQKHLDEEMNLLKRQGFSENQISGVVQLDRAGVANDLILEARKGQYDAIIMGRRGLGKIHELFMGSITKAVLEKCYDIPVWVVDGKVESRKILVPVDGSFHVLRAVDHLSYMLKDMPQAEVTLFHSEALLRRKKEHPVEDFYAQWGRKWCEENLTKPDDATFHAPEQVLVDSGFSREKIKRAKSHIGIEPARDIYSYLKKHNFGTIVMGRRGADEATWLLGSISERLLYTAENLAIWMVH</sequence>
<accession>A0A8J6NA65</accession>
<dbReference type="PRINTS" id="PR01438">
    <property type="entry name" value="UNVRSLSTRESS"/>
</dbReference>
<evidence type="ECO:0000259" key="2">
    <source>
        <dbReference type="Pfam" id="PF00582"/>
    </source>
</evidence>
<dbReference type="Pfam" id="PF00582">
    <property type="entry name" value="Usp"/>
    <property type="match status" value="2"/>
</dbReference>
<dbReference type="InterPro" id="IPR006016">
    <property type="entry name" value="UspA"/>
</dbReference>